<dbReference type="SUPFAM" id="SSF55961">
    <property type="entry name" value="Bet v1-like"/>
    <property type="match status" value="1"/>
</dbReference>
<accession>K2S6A3</accession>
<dbReference type="InterPro" id="IPR023393">
    <property type="entry name" value="START-like_dom_sf"/>
</dbReference>
<evidence type="ECO:0000256" key="1">
    <source>
        <dbReference type="SAM" id="SignalP"/>
    </source>
</evidence>
<dbReference type="STRING" id="1126212.K2S6A3"/>
<dbReference type="Pfam" id="PF10604">
    <property type="entry name" value="Polyketide_cyc2"/>
    <property type="match status" value="1"/>
</dbReference>
<feature type="signal peptide" evidence="1">
    <location>
        <begin position="1"/>
        <end position="16"/>
    </location>
</feature>
<dbReference type="Gene3D" id="3.30.530.20">
    <property type="match status" value="1"/>
</dbReference>
<organism evidence="2 3">
    <name type="scientific">Macrophomina phaseolina (strain MS6)</name>
    <name type="common">Charcoal rot fungus</name>
    <dbReference type="NCBI Taxonomy" id="1126212"/>
    <lineage>
        <taxon>Eukaryota</taxon>
        <taxon>Fungi</taxon>
        <taxon>Dikarya</taxon>
        <taxon>Ascomycota</taxon>
        <taxon>Pezizomycotina</taxon>
        <taxon>Dothideomycetes</taxon>
        <taxon>Dothideomycetes incertae sedis</taxon>
        <taxon>Botryosphaeriales</taxon>
        <taxon>Botryosphaeriaceae</taxon>
        <taxon>Macrophomina</taxon>
    </lineage>
</organism>
<evidence type="ECO:0000313" key="3">
    <source>
        <dbReference type="Proteomes" id="UP000007129"/>
    </source>
</evidence>
<gene>
    <name evidence="2" type="ORF">MPH_02240</name>
</gene>
<name>K2S6A3_MACPH</name>
<dbReference type="InterPro" id="IPR039254">
    <property type="entry name" value="Rds1"/>
</dbReference>
<dbReference type="InParanoid" id="K2S6A3"/>
<dbReference type="eggNOG" id="ENOG502QSE0">
    <property type="taxonomic scope" value="Eukaryota"/>
</dbReference>
<reference evidence="2 3" key="1">
    <citation type="journal article" date="2012" name="BMC Genomics">
        <title>Tools to kill: Genome of one of the most destructive plant pathogenic fungi Macrophomina phaseolina.</title>
        <authorList>
            <person name="Islam M.S."/>
            <person name="Haque M.S."/>
            <person name="Islam M.M."/>
            <person name="Emdad E.M."/>
            <person name="Halim A."/>
            <person name="Hossen Q.M.M."/>
            <person name="Hossain M.Z."/>
            <person name="Ahmed B."/>
            <person name="Rahim S."/>
            <person name="Rahman M.S."/>
            <person name="Alam M.M."/>
            <person name="Hou S."/>
            <person name="Wan X."/>
            <person name="Saito J.A."/>
            <person name="Alam M."/>
        </authorList>
    </citation>
    <scope>NUCLEOTIDE SEQUENCE [LARGE SCALE GENOMIC DNA]</scope>
    <source>
        <strain evidence="2 3">MS6</strain>
    </source>
</reference>
<dbReference type="PANTHER" id="PTHR38705:SF5">
    <property type="entry name" value="RESPONSE PROTEIN RDS1, PUTATIVE (AFU_ORTHOLOGUE AFUA_5G12490)-RELATED"/>
    <property type="match status" value="1"/>
</dbReference>
<proteinExistence type="predicted"/>
<dbReference type="PANTHER" id="PTHR38705">
    <property type="entry name" value="PROTEIN RDS1"/>
    <property type="match status" value="1"/>
</dbReference>
<evidence type="ECO:0000313" key="2">
    <source>
        <dbReference type="EMBL" id="EKG20517.1"/>
    </source>
</evidence>
<dbReference type="OrthoDB" id="2098436at2759"/>
<dbReference type="HOGENOM" id="CLU_028606_2_0_1"/>
<dbReference type="InterPro" id="IPR019587">
    <property type="entry name" value="Polyketide_cyclase/dehydratase"/>
</dbReference>
<dbReference type="CDD" id="cd07821">
    <property type="entry name" value="PYR_PYL_RCAR_like"/>
    <property type="match status" value="1"/>
</dbReference>
<feature type="chain" id="PRO_5003864311" evidence="1">
    <location>
        <begin position="17"/>
        <end position="618"/>
    </location>
</feature>
<dbReference type="Proteomes" id="UP000007129">
    <property type="component" value="Unassembled WGS sequence"/>
</dbReference>
<dbReference type="EMBL" id="AHHD01000085">
    <property type="protein sequence ID" value="EKG20517.1"/>
    <property type="molecule type" value="Genomic_DNA"/>
</dbReference>
<sequence length="618" mass="67672">MVRVYPLVALAAGAAAAPATPAPQIAAIYTTFPSGTEVGAAPPLVTSATTEITSHGPYEGTATTTGAEQGPATLAETVAPKPNPTATYYNPNGKLTAPEAIPYQPGGGVGVDGTLPVYQVQSDFDFESLALGIHQEYIELDLFHYGLAVFSDEEFEEAGLGAEDRKLLEYMAVQEAGHATLLTNMLGEAAPRQCTYDYPFKTVREYVDFMQKLTRWGESGNWGFIGHLDSREAATLLVQAEAIEARQQAIFRQMLGLHPMPIWFAPGIPQSWHWTLLSQYISSCPENNTRVAWQNFPSLHVVNQPNPNRISPNTTAAWETVGNRTGDPSDSNVPASDNCTQDTEIGYSCTPALHHDKFEPLSFPGRQVNLTWDDPGLAVGPNNSYITSTTAGEPTFVAWLGQYNLTYTPLTKTGANSGYTYQPASEVFETDPALNGTAFIAITDSDLFVTPFNLTMVNPHNDNYLNYETMPQVLTDVTRVINAPIEEIWVIVTSFGAEALWFPGVVKSSLEGYGPGSMRTIHFDHGNPWIRQVREKMDMCDPDKHIIRWKVFNNDVAELGELCSSILLDDIDGKSTKFRWFAEGEPMPDAAQHVSMKEHVEGMYISCADAIDAKLAPK</sequence>
<comment type="caution">
    <text evidence="2">The sequence shown here is derived from an EMBL/GenBank/DDBJ whole genome shotgun (WGS) entry which is preliminary data.</text>
</comment>
<dbReference type="Pfam" id="PF13668">
    <property type="entry name" value="Ferritin_2"/>
    <property type="match status" value="1"/>
</dbReference>
<protein>
    <submittedName>
        <fullName evidence="2">Polyketide cyclase/dehydrase</fullName>
    </submittedName>
</protein>
<dbReference type="AlphaFoldDB" id="K2S6A3"/>
<dbReference type="VEuPathDB" id="FungiDB:MPH_02240"/>
<keyword evidence="1" id="KW-0732">Signal</keyword>